<evidence type="ECO:0000313" key="3">
    <source>
        <dbReference type="Proteomes" id="UP000294338"/>
    </source>
</evidence>
<dbReference type="InterPro" id="IPR052336">
    <property type="entry name" value="MlaD_Phospholipid_Transporter"/>
</dbReference>
<dbReference type="RefSeq" id="WP_197095012.1">
    <property type="nucleotide sequence ID" value="NZ_LR217705.1"/>
</dbReference>
<dbReference type="AlphaFoldDB" id="A0A451D3W5"/>
<reference evidence="2 3" key="1">
    <citation type="submission" date="2019-02" db="EMBL/GenBank/DDBJ databases">
        <authorList>
            <person name="Manzano-Marin A."/>
            <person name="Manzano-Marin A."/>
        </authorList>
    </citation>
    <scope>NUCLEOTIDE SEQUENCE [LARGE SCALE GENOMIC DNA]</scope>
    <source>
        <strain evidence="2 3">ErCisplendens/pseudotsugae</strain>
    </source>
</reference>
<feature type="domain" description="Mce/MlaD" evidence="1">
    <location>
        <begin position="39"/>
        <end position="115"/>
    </location>
</feature>
<sequence>MQTKKNEVLVGIFLLVALSAILFICLKVSGISPLFNTPTWKLYATFDNVGNLRTGSPVKVGGVVIGRVTDITLDPNTYAPKVQIDIKKQYNNIPNTSSLAIRTSGLLGEQYLALNIGFSDPEIGTNMLKDGETIQDTKSIIVLEDIIGQFLYKNDDTDNKHRLSIADITSPKKSKPRLIINNP</sequence>
<organism evidence="2 3">
    <name type="scientific">Candidatus Erwinia haradaeae</name>
    <dbReference type="NCBI Taxonomy" id="1922217"/>
    <lineage>
        <taxon>Bacteria</taxon>
        <taxon>Pseudomonadati</taxon>
        <taxon>Pseudomonadota</taxon>
        <taxon>Gammaproteobacteria</taxon>
        <taxon>Enterobacterales</taxon>
        <taxon>Erwiniaceae</taxon>
        <taxon>Erwinia</taxon>
    </lineage>
</organism>
<dbReference type="InterPro" id="IPR030970">
    <property type="entry name" value="ABC_MlaD"/>
</dbReference>
<proteinExistence type="predicted"/>
<name>A0A451D3W5_9GAMM</name>
<dbReference type="GO" id="GO:0005543">
    <property type="term" value="F:phospholipid binding"/>
    <property type="evidence" value="ECO:0007669"/>
    <property type="project" value="TreeGrafter"/>
</dbReference>
<evidence type="ECO:0000259" key="1">
    <source>
        <dbReference type="Pfam" id="PF02470"/>
    </source>
</evidence>
<dbReference type="GO" id="GO:0005548">
    <property type="term" value="F:phospholipid transporter activity"/>
    <property type="evidence" value="ECO:0007669"/>
    <property type="project" value="TreeGrafter"/>
</dbReference>
<protein>
    <submittedName>
        <fullName evidence="2">Intermembrane phospholipid transport system binding protein MlaD</fullName>
    </submittedName>
</protein>
<dbReference type="Pfam" id="PF02470">
    <property type="entry name" value="MlaD"/>
    <property type="match status" value="1"/>
</dbReference>
<dbReference type="PANTHER" id="PTHR33371:SF4">
    <property type="entry name" value="INTERMEMBRANE PHOSPHOLIPID TRANSPORT SYSTEM BINDING PROTEIN MLAD"/>
    <property type="match status" value="1"/>
</dbReference>
<dbReference type="InterPro" id="IPR003399">
    <property type="entry name" value="Mce/MlaD"/>
</dbReference>
<dbReference type="NCBIfam" id="TIGR04430">
    <property type="entry name" value="OM_asym_MlaD"/>
    <property type="match status" value="1"/>
</dbReference>
<dbReference type="Proteomes" id="UP000294338">
    <property type="component" value="Chromosome 1"/>
</dbReference>
<dbReference type="EMBL" id="LR217705">
    <property type="protein sequence ID" value="VFP80347.1"/>
    <property type="molecule type" value="Genomic_DNA"/>
</dbReference>
<gene>
    <name evidence="2" type="primary">mlaD</name>
    <name evidence="2" type="ORF">ERCISPPS3390_211</name>
</gene>
<evidence type="ECO:0000313" key="2">
    <source>
        <dbReference type="EMBL" id="VFP80347.1"/>
    </source>
</evidence>
<accession>A0A451D3W5</accession>
<dbReference type="PANTHER" id="PTHR33371">
    <property type="entry name" value="INTERMEMBRANE PHOSPHOLIPID TRANSPORT SYSTEM BINDING PROTEIN MLAD-RELATED"/>
    <property type="match status" value="1"/>
</dbReference>